<accession>A0A0E9TMV5</accession>
<evidence type="ECO:0000313" key="1">
    <source>
        <dbReference type="EMBL" id="JAH55019.1"/>
    </source>
</evidence>
<dbReference type="EMBL" id="GBXM01053558">
    <property type="protein sequence ID" value="JAH55019.1"/>
    <property type="molecule type" value="Transcribed_RNA"/>
</dbReference>
<proteinExistence type="predicted"/>
<name>A0A0E9TMV5_ANGAN</name>
<protein>
    <submittedName>
        <fullName evidence="1">Uncharacterized protein</fullName>
    </submittedName>
</protein>
<organism evidence="1">
    <name type="scientific">Anguilla anguilla</name>
    <name type="common">European freshwater eel</name>
    <name type="synonym">Muraena anguilla</name>
    <dbReference type="NCBI Taxonomy" id="7936"/>
    <lineage>
        <taxon>Eukaryota</taxon>
        <taxon>Metazoa</taxon>
        <taxon>Chordata</taxon>
        <taxon>Craniata</taxon>
        <taxon>Vertebrata</taxon>
        <taxon>Euteleostomi</taxon>
        <taxon>Actinopterygii</taxon>
        <taxon>Neopterygii</taxon>
        <taxon>Teleostei</taxon>
        <taxon>Anguilliformes</taxon>
        <taxon>Anguillidae</taxon>
        <taxon>Anguilla</taxon>
    </lineage>
</organism>
<reference evidence="1" key="1">
    <citation type="submission" date="2014-11" db="EMBL/GenBank/DDBJ databases">
        <authorList>
            <person name="Amaro Gonzalez C."/>
        </authorList>
    </citation>
    <scope>NUCLEOTIDE SEQUENCE</scope>
</reference>
<reference evidence="1" key="2">
    <citation type="journal article" date="2015" name="Fish Shellfish Immunol.">
        <title>Early steps in the European eel (Anguilla anguilla)-Vibrio vulnificus interaction in the gills: Role of the RtxA13 toxin.</title>
        <authorList>
            <person name="Callol A."/>
            <person name="Pajuelo D."/>
            <person name="Ebbesson L."/>
            <person name="Teles M."/>
            <person name="MacKenzie S."/>
            <person name="Amaro C."/>
        </authorList>
    </citation>
    <scope>NUCLEOTIDE SEQUENCE</scope>
</reference>
<dbReference type="AlphaFoldDB" id="A0A0E9TMV5"/>
<sequence length="34" mass="3987">MCPRSAEHQQCHSRDLNLHPLLYLQRTLSAPEKL</sequence>